<organism evidence="4 5">
    <name type="scientific">Blautia liquoris</name>
    <dbReference type="NCBI Taxonomy" id="2779518"/>
    <lineage>
        <taxon>Bacteria</taxon>
        <taxon>Bacillati</taxon>
        <taxon>Bacillota</taxon>
        <taxon>Clostridia</taxon>
        <taxon>Lachnospirales</taxon>
        <taxon>Lachnospiraceae</taxon>
        <taxon>Blautia</taxon>
    </lineage>
</organism>
<proteinExistence type="predicted"/>
<accession>A0A7M2RLN1</accession>
<dbReference type="PANTHER" id="PTHR12304:SF4">
    <property type="entry name" value="URIDINE NUCLEOSIDASE"/>
    <property type="match status" value="1"/>
</dbReference>
<dbReference type="PANTHER" id="PTHR12304">
    <property type="entry name" value="INOSINE-URIDINE PREFERRING NUCLEOSIDE HYDROLASE"/>
    <property type="match status" value="1"/>
</dbReference>
<keyword evidence="1 4" id="KW-0378">Hydrolase</keyword>
<keyword evidence="5" id="KW-1185">Reference proteome</keyword>
<dbReference type="InterPro" id="IPR036452">
    <property type="entry name" value="Ribo_hydro-like"/>
</dbReference>
<dbReference type="InterPro" id="IPR001910">
    <property type="entry name" value="Inosine/uridine_hydrolase_dom"/>
</dbReference>
<protein>
    <submittedName>
        <fullName evidence="4">Nucleoside hydrolase</fullName>
    </submittedName>
</protein>
<dbReference type="KEGG" id="bliq:INP51_04635"/>
<sequence length="307" mass="34739">MRYQSYKFQVPEEKIVRLITDTDAKNEADDDFAIVQALLSPKIENVGLIGAHYGTRDPNGMEKSVAELETVVDKMGFTGSIPILHGASHAMDNRTASVESEGAHFIIQEAMRDDERPLYAIFLGPLTDLASAYLMEPRIAKRMTVIWIGGGAYPNGGDEFNLGNDISAANIVLSSEIELWQVPKNVYEMMPVSFAELEYRVRPCGKIGRYLCEQLMEHAMTEQPKKSSFRSGESWVLGDSPAVGLIIYEDRFSFQWVQAPTIGTDMNYIHTNRYRPIRVYEKIDSRLILEDLYSKLALFSRLKEHDL</sequence>
<dbReference type="GO" id="GO:0005829">
    <property type="term" value="C:cytosol"/>
    <property type="evidence" value="ECO:0007669"/>
    <property type="project" value="TreeGrafter"/>
</dbReference>
<evidence type="ECO:0000313" key="4">
    <source>
        <dbReference type="EMBL" id="QOV20240.1"/>
    </source>
</evidence>
<dbReference type="EMBL" id="CP063304">
    <property type="protein sequence ID" value="QOV20240.1"/>
    <property type="molecule type" value="Genomic_DNA"/>
</dbReference>
<reference evidence="4 5" key="1">
    <citation type="submission" date="2020-10" db="EMBL/GenBank/DDBJ databases">
        <title>Blautia liquoris sp.nov., isolated from the mud in a fermentation cellar used for the production of Chinese strong-flavoured liquor.</title>
        <authorList>
            <person name="Lu L."/>
        </authorList>
    </citation>
    <scope>NUCLEOTIDE SEQUENCE [LARGE SCALE GENOMIC DNA]</scope>
    <source>
        <strain evidence="4 5">LZLJ-3</strain>
    </source>
</reference>
<dbReference type="SUPFAM" id="SSF53590">
    <property type="entry name" value="Nucleoside hydrolase"/>
    <property type="match status" value="1"/>
</dbReference>
<keyword evidence="2" id="KW-0326">Glycosidase</keyword>
<dbReference type="Pfam" id="PF01156">
    <property type="entry name" value="IU_nuc_hydro"/>
    <property type="match status" value="1"/>
</dbReference>
<dbReference type="Proteomes" id="UP000593601">
    <property type="component" value="Chromosome"/>
</dbReference>
<dbReference type="GO" id="GO:0006152">
    <property type="term" value="P:purine nucleoside catabolic process"/>
    <property type="evidence" value="ECO:0007669"/>
    <property type="project" value="TreeGrafter"/>
</dbReference>
<dbReference type="AlphaFoldDB" id="A0A7M2RLN1"/>
<evidence type="ECO:0000256" key="1">
    <source>
        <dbReference type="ARBA" id="ARBA00022801"/>
    </source>
</evidence>
<dbReference type="RefSeq" id="WP_193736560.1">
    <property type="nucleotide sequence ID" value="NZ_CP063304.1"/>
</dbReference>
<evidence type="ECO:0000313" key="5">
    <source>
        <dbReference type="Proteomes" id="UP000593601"/>
    </source>
</evidence>
<name>A0A7M2RLN1_9FIRM</name>
<dbReference type="Gene3D" id="3.90.245.10">
    <property type="entry name" value="Ribonucleoside hydrolase-like"/>
    <property type="match status" value="1"/>
</dbReference>
<evidence type="ECO:0000259" key="3">
    <source>
        <dbReference type="Pfam" id="PF01156"/>
    </source>
</evidence>
<dbReference type="InterPro" id="IPR023186">
    <property type="entry name" value="IUNH"/>
</dbReference>
<gene>
    <name evidence="4" type="ORF">INP51_04635</name>
</gene>
<dbReference type="GO" id="GO:0008477">
    <property type="term" value="F:purine nucleosidase activity"/>
    <property type="evidence" value="ECO:0007669"/>
    <property type="project" value="TreeGrafter"/>
</dbReference>
<evidence type="ECO:0000256" key="2">
    <source>
        <dbReference type="ARBA" id="ARBA00023295"/>
    </source>
</evidence>
<feature type="domain" description="Inosine/uridine-preferring nucleoside hydrolase" evidence="3">
    <location>
        <begin position="18"/>
        <end position="255"/>
    </location>
</feature>